<dbReference type="PRINTS" id="PR00146">
    <property type="entry name" value="DHPICSNTHASE"/>
</dbReference>
<feature type="binding site" evidence="6">
    <location>
        <position position="207"/>
    </location>
    <ligand>
        <name>pyruvate</name>
        <dbReference type="ChEBI" id="CHEBI:15361"/>
    </ligand>
</feature>
<evidence type="ECO:0000256" key="4">
    <source>
        <dbReference type="PIRNR" id="PIRNR001365"/>
    </source>
</evidence>
<dbReference type="Pfam" id="PF00701">
    <property type="entry name" value="DHDPS"/>
    <property type="match status" value="1"/>
</dbReference>
<dbReference type="Gene3D" id="3.20.20.70">
    <property type="entry name" value="Aldolase class I"/>
    <property type="match status" value="1"/>
</dbReference>
<evidence type="ECO:0000256" key="6">
    <source>
        <dbReference type="PIRSR" id="PIRSR001365-2"/>
    </source>
</evidence>
<comment type="caution">
    <text evidence="7">The sequence shown here is derived from an EMBL/GenBank/DDBJ whole genome shotgun (WGS) entry which is preliminary data.</text>
</comment>
<dbReference type="PANTHER" id="PTHR12128:SF66">
    <property type="entry name" value="4-HYDROXY-2-OXOGLUTARATE ALDOLASE, MITOCHONDRIAL"/>
    <property type="match status" value="1"/>
</dbReference>
<reference evidence="7 8" key="1">
    <citation type="submission" date="2019-03" db="EMBL/GenBank/DDBJ databases">
        <title>Genomic Encyclopedia of Type Strains, Phase IV (KMG-IV): sequencing the most valuable type-strain genomes for metagenomic binning, comparative biology and taxonomic classification.</title>
        <authorList>
            <person name="Goeker M."/>
        </authorList>
    </citation>
    <scope>NUCLEOTIDE SEQUENCE [LARGE SCALE GENOMIC DNA]</scope>
    <source>
        <strain evidence="7 8">DSM 15969</strain>
    </source>
</reference>
<evidence type="ECO:0000313" key="8">
    <source>
        <dbReference type="Proteomes" id="UP000295063"/>
    </source>
</evidence>
<comment type="similarity">
    <text evidence="1 4">Belongs to the DapA family.</text>
</comment>
<dbReference type="RefSeq" id="WP_165898939.1">
    <property type="nucleotide sequence ID" value="NZ_SLUI01000011.1"/>
</dbReference>
<dbReference type="AlphaFoldDB" id="A0A4R1PW40"/>
<dbReference type="CDD" id="cd00408">
    <property type="entry name" value="DHDPS-like"/>
    <property type="match status" value="1"/>
</dbReference>
<gene>
    <name evidence="7" type="ORF">EV210_111138</name>
</gene>
<dbReference type="PROSITE" id="PS00666">
    <property type="entry name" value="DHDPS_2"/>
    <property type="match status" value="1"/>
</dbReference>
<dbReference type="PIRSF" id="PIRSF001365">
    <property type="entry name" value="DHDPS"/>
    <property type="match status" value="1"/>
</dbReference>
<dbReference type="EMBL" id="SLUI01000011">
    <property type="protein sequence ID" value="TCL35672.1"/>
    <property type="molecule type" value="Genomic_DNA"/>
</dbReference>
<keyword evidence="2 4" id="KW-0456">Lyase</keyword>
<protein>
    <submittedName>
        <fullName evidence="7">4-hydroxy-tetrahydrodipicolinate synthase</fullName>
    </submittedName>
</protein>
<proteinExistence type="inferred from homology"/>
<dbReference type="InterPro" id="IPR002220">
    <property type="entry name" value="DapA-like"/>
</dbReference>
<evidence type="ECO:0000256" key="3">
    <source>
        <dbReference type="ARBA" id="ARBA00023270"/>
    </source>
</evidence>
<evidence type="ECO:0000313" key="7">
    <source>
        <dbReference type="EMBL" id="TCL35672.1"/>
    </source>
</evidence>
<dbReference type="SUPFAM" id="SSF51569">
    <property type="entry name" value="Aldolase"/>
    <property type="match status" value="1"/>
</dbReference>
<dbReference type="PANTHER" id="PTHR12128">
    <property type="entry name" value="DIHYDRODIPICOLINATE SYNTHASE"/>
    <property type="match status" value="1"/>
</dbReference>
<evidence type="ECO:0000256" key="2">
    <source>
        <dbReference type="ARBA" id="ARBA00023239"/>
    </source>
</evidence>
<dbReference type="Proteomes" id="UP000295063">
    <property type="component" value="Unassembled WGS sequence"/>
</dbReference>
<keyword evidence="3" id="KW-0704">Schiff base</keyword>
<organism evidence="7 8">
    <name type="scientific">Anaerospora hongkongensis</name>
    <dbReference type="NCBI Taxonomy" id="244830"/>
    <lineage>
        <taxon>Bacteria</taxon>
        <taxon>Bacillati</taxon>
        <taxon>Bacillota</taxon>
        <taxon>Negativicutes</taxon>
        <taxon>Selenomonadales</taxon>
        <taxon>Sporomusaceae</taxon>
        <taxon>Anaerospora</taxon>
    </lineage>
</organism>
<dbReference type="GO" id="GO:0008840">
    <property type="term" value="F:4-hydroxy-tetrahydrodipicolinate synthase activity"/>
    <property type="evidence" value="ECO:0007669"/>
    <property type="project" value="TreeGrafter"/>
</dbReference>
<evidence type="ECO:0000256" key="1">
    <source>
        <dbReference type="ARBA" id="ARBA00007592"/>
    </source>
</evidence>
<evidence type="ECO:0000256" key="5">
    <source>
        <dbReference type="PIRSR" id="PIRSR001365-1"/>
    </source>
</evidence>
<keyword evidence="8" id="KW-1185">Reference proteome</keyword>
<dbReference type="SMART" id="SM01130">
    <property type="entry name" value="DHDPS"/>
    <property type="match status" value="1"/>
</dbReference>
<feature type="active site" description="Proton donor/acceptor" evidence="5">
    <location>
        <position position="135"/>
    </location>
</feature>
<sequence>MFQPQGIYAAMLTPFTNEGNINGRVVRQMVDFMADKGLQGVFPVSSVGEFVHLSLVQSLELMEIVVQQAAGRMAVTPGVSSTCIKNSLILARRAKELGCEAVVVCPPYYYPLNQDTMLKHFETIADSVDIPVILYNIPLFTTPISGDIVALLSTKPNVVGFKDSSGSMVELLHHMNRVKQSGSDMSFLTGREDMLAPALFMGAQGCMTACAGIVPEVLLGIWKAFHAGEWEKAKRLQFALLPAVRAMFSVPFPAGFKAAMACRGFSMGPLMQPLQTAEQKRLEAVKGHIRILIDELLQIVEREEQ</sequence>
<accession>A0A4R1PW40</accession>
<name>A0A4R1PW40_9FIRM</name>
<dbReference type="InterPro" id="IPR013785">
    <property type="entry name" value="Aldolase_TIM"/>
</dbReference>
<feature type="active site" description="Schiff-base intermediate with substrate" evidence="5">
    <location>
        <position position="162"/>
    </location>
</feature>
<dbReference type="InterPro" id="IPR020625">
    <property type="entry name" value="Schiff_base-form_aldolases_AS"/>
</dbReference>
<dbReference type="GO" id="GO:0044281">
    <property type="term" value="P:small molecule metabolic process"/>
    <property type="evidence" value="ECO:0007669"/>
    <property type="project" value="UniProtKB-ARBA"/>
</dbReference>